<dbReference type="SUPFAM" id="SSF52833">
    <property type="entry name" value="Thioredoxin-like"/>
    <property type="match status" value="1"/>
</dbReference>
<reference evidence="2 3" key="1">
    <citation type="submission" date="2017-09" db="EMBL/GenBank/DDBJ databases">
        <title>Depth-based differentiation of microbial function through sediment-hosted aquifers and enrichment of novel symbionts in the deep terrestrial subsurface.</title>
        <authorList>
            <person name="Probst A.J."/>
            <person name="Ladd B."/>
            <person name="Jarett J.K."/>
            <person name="Geller-Mcgrath D.E."/>
            <person name="Sieber C.M."/>
            <person name="Emerson J.B."/>
            <person name="Anantharaman K."/>
            <person name="Thomas B.C."/>
            <person name="Malmstrom R."/>
            <person name="Stieglmeier M."/>
            <person name="Klingl A."/>
            <person name="Woyke T."/>
            <person name="Ryan C.M."/>
            <person name="Banfield J.F."/>
        </authorList>
    </citation>
    <scope>NUCLEOTIDE SEQUENCE [LARGE SCALE GENOMIC DNA]</scope>
    <source>
        <strain evidence="2">CG10_big_fil_rev_8_21_14_0_10_50_16</strain>
    </source>
</reference>
<accession>A0A2H0RN44</accession>
<dbReference type="AlphaFoldDB" id="A0A2H0RN44"/>
<protein>
    <recommendedName>
        <fullName evidence="1">Thioredoxin domain-containing protein</fullName>
    </recommendedName>
</protein>
<dbReference type="Gene3D" id="3.40.30.10">
    <property type="entry name" value="Glutaredoxin"/>
    <property type="match status" value="1"/>
</dbReference>
<proteinExistence type="predicted"/>
<gene>
    <name evidence="2" type="ORF">COV06_01050</name>
</gene>
<dbReference type="PROSITE" id="PS00194">
    <property type="entry name" value="THIOREDOXIN_1"/>
    <property type="match status" value="1"/>
</dbReference>
<dbReference type="CDD" id="cd02947">
    <property type="entry name" value="TRX_family"/>
    <property type="match status" value="1"/>
</dbReference>
<dbReference type="Proteomes" id="UP000230084">
    <property type="component" value="Unassembled WGS sequence"/>
</dbReference>
<sequence>MALLEFYGETCPHCVEMMPIIDKLIAEGVAIEKLEVWNNEENAKKMNEVNQNRCPGVPFFLNTKSDQWICGGTDEATLRLWAAGEKIQN</sequence>
<dbReference type="InterPro" id="IPR013766">
    <property type="entry name" value="Thioredoxin_domain"/>
</dbReference>
<organism evidence="2 3">
    <name type="scientific">Candidatus Uhrbacteria bacterium CG10_big_fil_rev_8_21_14_0_10_50_16</name>
    <dbReference type="NCBI Taxonomy" id="1975039"/>
    <lineage>
        <taxon>Bacteria</taxon>
        <taxon>Candidatus Uhriibacteriota</taxon>
    </lineage>
</organism>
<name>A0A2H0RN44_9BACT</name>
<dbReference type="EMBL" id="PCYM01000001">
    <property type="protein sequence ID" value="PIR47971.1"/>
    <property type="molecule type" value="Genomic_DNA"/>
</dbReference>
<feature type="domain" description="Thioredoxin" evidence="1">
    <location>
        <begin position="2"/>
        <end position="79"/>
    </location>
</feature>
<evidence type="ECO:0000313" key="2">
    <source>
        <dbReference type="EMBL" id="PIR47971.1"/>
    </source>
</evidence>
<comment type="caution">
    <text evidence="2">The sequence shown here is derived from an EMBL/GenBank/DDBJ whole genome shotgun (WGS) entry which is preliminary data.</text>
</comment>
<dbReference type="InterPro" id="IPR036249">
    <property type="entry name" value="Thioredoxin-like_sf"/>
</dbReference>
<evidence type="ECO:0000259" key="1">
    <source>
        <dbReference type="Pfam" id="PF00085"/>
    </source>
</evidence>
<dbReference type="Pfam" id="PF00085">
    <property type="entry name" value="Thioredoxin"/>
    <property type="match status" value="1"/>
</dbReference>
<dbReference type="InterPro" id="IPR017937">
    <property type="entry name" value="Thioredoxin_CS"/>
</dbReference>
<evidence type="ECO:0000313" key="3">
    <source>
        <dbReference type="Proteomes" id="UP000230084"/>
    </source>
</evidence>